<name>A0AAD5KF08_9FUNG</name>
<evidence type="ECO:0000313" key="2">
    <source>
        <dbReference type="EMBL" id="KAI9268839.1"/>
    </source>
</evidence>
<evidence type="ECO:0000313" key="3">
    <source>
        <dbReference type="Proteomes" id="UP001209540"/>
    </source>
</evidence>
<gene>
    <name evidence="2" type="ORF">BDA99DRAFT_502783</name>
</gene>
<dbReference type="AlphaFoldDB" id="A0AAD5KF08"/>
<sequence>MPESTGNKRNLEHFDNIEVSTPPTYKQKRGYYNNVVNRSSKNKKASSPSKFIEIHENNSTHTVEQRTINNNASWKRMDICDDVNIGELYGGCDEMEATKAREMEERCAQRKAKKYKALQNWATAITKWYIFLRILLPVIMSHSQKQNIFL</sequence>
<accession>A0AAD5KF08</accession>
<reference evidence="2" key="2">
    <citation type="submission" date="2023-02" db="EMBL/GenBank/DDBJ databases">
        <authorList>
            <consortium name="DOE Joint Genome Institute"/>
            <person name="Mondo S.J."/>
            <person name="Chang Y."/>
            <person name="Wang Y."/>
            <person name="Ahrendt S."/>
            <person name="Andreopoulos W."/>
            <person name="Barry K."/>
            <person name="Beard J."/>
            <person name="Benny G.L."/>
            <person name="Blankenship S."/>
            <person name="Bonito G."/>
            <person name="Cuomo C."/>
            <person name="Desiro A."/>
            <person name="Gervers K.A."/>
            <person name="Hundley H."/>
            <person name="Kuo A."/>
            <person name="LaButti K."/>
            <person name="Lang B.F."/>
            <person name="Lipzen A."/>
            <person name="O'Donnell K."/>
            <person name="Pangilinan J."/>
            <person name="Reynolds N."/>
            <person name="Sandor L."/>
            <person name="Smith M.W."/>
            <person name="Tsang A."/>
            <person name="Grigoriev I.V."/>
            <person name="Stajich J.E."/>
            <person name="Spatafora J.W."/>
        </authorList>
    </citation>
    <scope>NUCLEOTIDE SEQUENCE</scope>
    <source>
        <strain evidence="2">RSA 2281</strain>
    </source>
</reference>
<protein>
    <submittedName>
        <fullName evidence="2">Uncharacterized protein</fullName>
    </submittedName>
</protein>
<proteinExistence type="predicted"/>
<organism evidence="2 3">
    <name type="scientific">Phascolomyces articulosus</name>
    <dbReference type="NCBI Taxonomy" id="60185"/>
    <lineage>
        <taxon>Eukaryota</taxon>
        <taxon>Fungi</taxon>
        <taxon>Fungi incertae sedis</taxon>
        <taxon>Mucoromycota</taxon>
        <taxon>Mucoromycotina</taxon>
        <taxon>Mucoromycetes</taxon>
        <taxon>Mucorales</taxon>
        <taxon>Lichtheimiaceae</taxon>
        <taxon>Phascolomyces</taxon>
    </lineage>
</organism>
<feature type="region of interest" description="Disordered" evidence="1">
    <location>
        <begin position="1"/>
        <end position="28"/>
    </location>
</feature>
<dbReference type="EMBL" id="JAIXMP010000008">
    <property type="protein sequence ID" value="KAI9268839.1"/>
    <property type="molecule type" value="Genomic_DNA"/>
</dbReference>
<evidence type="ECO:0000256" key="1">
    <source>
        <dbReference type="SAM" id="MobiDB-lite"/>
    </source>
</evidence>
<dbReference type="Proteomes" id="UP001209540">
    <property type="component" value="Unassembled WGS sequence"/>
</dbReference>
<reference evidence="2" key="1">
    <citation type="journal article" date="2022" name="IScience">
        <title>Evolution of zygomycete secretomes and the origins of terrestrial fungal ecologies.</title>
        <authorList>
            <person name="Chang Y."/>
            <person name="Wang Y."/>
            <person name="Mondo S."/>
            <person name="Ahrendt S."/>
            <person name="Andreopoulos W."/>
            <person name="Barry K."/>
            <person name="Beard J."/>
            <person name="Benny G.L."/>
            <person name="Blankenship S."/>
            <person name="Bonito G."/>
            <person name="Cuomo C."/>
            <person name="Desiro A."/>
            <person name="Gervers K.A."/>
            <person name="Hundley H."/>
            <person name="Kuo A."/>
            <person name="LaButti K."/>
            <person name="Lang B.F."/>
            <person name="Lipzen A."/>
            <person name="O'Donnell K."/>
            <person name="Pangilinan J."/>
            <person name="Reynolds N."/>
            <person name="Sandor L."/>
            <person name="Smith M.E."/>
            <person name="Tsang A."/>
            <person name="Grigoriev I.V."/>
            <person name="Stajich J.E."/>
            <person name="Spatafora J.W."/>
        </authorList>
    </citation>
    <scope>NUCLEOTIDE SEQUENCE</scope>
    <source>
        <strain evidence="2">RSA 2281</strain>
    </source>
</reference>
<keyword evidence="3" id="KW-1185">Reference proteome</keyword>
<comment type="caution">
    <text evidence="2">The sequence shown here is derived from an EMBL/GenBank/DDBJ whole genome shotgun (WGS) entry which is preliminary data.</text>
</comment>